<evidence type="ECO:0000313" key="7">
    <source>
        <dbReference type="Proteomes" id="UP000295468"/>
    </source>
</evidence>
<dbReference type="Pfam" id="PF09685">
    <property type="entry name" value="MamF_MmsF"/>
    <property type="match status" value="1"/>
</dbReference>
<sequence length="158" mass="18071">MTITKHQRNLSALVHASTFSRYLIPFGNIIAPLVIWLANKEEHEFVDYNGKQALNFQISLLLYSVVLGIILIPFAMGVLPEIFEVGFWNLAEYNNFEGVDIEFDNLDFGKGIFWWPVGLIGLMQLGLSLVNIVFTIIATIRTHEGQFYEYPATIRFIK</sequence>
<evidence type="ECO:0008006" key="8">
    <source>
        <dbReference type="Google" id="ProtNLM"/>
    </source>
</evidence>
<feature type="transmembrane region" description="Helical" evidence="5">
    <location>
        <begin position="60"/>
        <end position="79"/>
    </location>
</feature>
<comment type="subcellular location">
    <subcellularLocation>
        <location evidence="1">Membrane</location>
        <topology evidence="1">Multi-pass membrane protein</topology>
    </subcellularLocation>
</comment>
<accession>A0A4R6TH05</accession>
<comment type="caution">
    <text evidence="6">The sequence shown here is derived from an EMBL/GenBank/DDBJ whole genome shotgun (WGS) entry which is preliminary data.</text>
</comment>
<dbReference type="RefSeq" id="WP_133644951.1">
    <property type="nucleotide sequence ID" value="NZ_SNYI01000003.1"/>
</dbReference>
<evidence type="ECO:0000256" key="1">
    <source>
        <dbReference type="ARBA" id="ARBA00004141"/>
    </source>
</evidence>
<reference evidence="6 7" key="1">
    <citation type="submission" date="2019-03" db="EMBL/GenBank/DDBJ databases">
        <title>Genomic Encyclopedia of Archaeal and Bacterial Type Strains, Phase II (KMG-II): from individual species to whole genera.</title>
        <authorList>
            <person name="Goeker M."/>
        </authorList>
    </citation>
    <scope>NUCLEOTIDE SEQUENCE [LARGE SCALE GENOMIC DNA]</scope>
    <source>
        <strain evidence="6 7">DSM 18435</strain>
    </source>
</reference>
<gene>
    <name evidence="6" type="ORF">CLV82_2836</name>
</gene>
<dbReference type="EMBL" id="SNYI01000003">
    <property type="protein sequence ID" value="TDQ29378.1"/>
    <property type="molecule type" value="Genomic_DNA"/>
</dbReference>
<evidence type="ECO:0000256" key="3">
    <source>
        <dbReference type="ARBA" id="ARBA00022989"/>
    </source>
</evidence>
<evidence type="ECO:0000256" key="4">
    <source>
        <dbReference type="ARBA" id="ARBA00023136"/>
    </source>
</evidence>
<keyword evidence="7" id="KW-1185">Reference proteome</keyword>
<proteinExistence type="predicted"/>
<dbReference type="Proteomes" id="UP000295468">
    <property type="component" value="Unassembled WGS sequence"/>
</dbReference>
<evidence type="ECO:0000256" key="2">
    <source>
        <dbReference type="ARBA" id="ARBA00022692"/>
    </source>
</evidence>
<keyword evidence="4 5" id="KW-0472">Membrane</keyword>
<keyword evidence="3 5" id="KW-1133">Transmembrane helix</keyword>
<feature type="transmembrane region" description="Helical" evidence="5">
    <location>
        <begin position="112"/>
        <end position="140"/>
    </location>
</feature>
<protein>
    <recommendedName>
        <fullName evidence="8">DUF4870 domain-containing protein</fullName>
    </recommendedName>
</protein>
<name>A0A4R6TH05_9FLAO</name>
<dbReference type="OrthoDB" id="9808930at2"/>
<keyword evidence="2 5" id="KW-0812">Transmembrane</keyword>
<organism evidence="6 7">
    <name type="scientific">Zeaxanthinibacter enoshimensis</name>
    <dbReference type="NCBI Taxonomy" id="392009"/>
    <lineage>
        <taxon>Bacteria</taxon>
        <taxon>Pseudomonadati</taxon>
        <taxon>Bacteroidota</taxon>
        <taxon>Flavobacteriia</taxon>
        <taxon>Flavobacteriales</taxon>
        <taxon>Flavobacteriaceae</taxon>
        <taxon>Zeaxanthinibacter</taxon>
    </lineage>
</organism>
<evidence type="ECO:0000313" key="6">
    <source>
        <dbReference type="EMBL" id="TDQ29378.1"/>
    </source>
</evidence>
<evidence type="ECO:0000256" key="5">
    <source>
        <dbReference type="SAM" id="Phobius"/>
    </source>
</evidence>
<dbReference type="AlphaFoldDB" id="A0A4R6TH05"/>
<dbReference type="InterPro" id="IPR019109">
    <property type="entry name" value="MamF_MmsF"/>
</dbReference>